<keyword evidence="3 5" id="KW-0418">Kinase</keyword>
<dbReference type="Pfam" id="PF00370">
    <property type="entry name" value="FGGY_N"/>
    <property type="match status" value="1"/>
</dbReference>
<dbReference type="GO" id="GO:0004370">
    <property type="term" value="F:glycerol kinase activity"/>
    <property type="evidence" value="ECO:0007669"/>
    <property type="project" value="TreeGrafter"/>
</dbReference>
<dbReference type="PANTHER" id="PTHR10196:SF69">
    <property type="entry name" value="GLYCEROL KINASE"/>
    <property type="match status" value="1"/>
</dbReference>
<evidence type="ECO:0000313" key="5">
    <source>
        <dbReference type="EMBL" id="WKN34839.1"/>
    </source>
</evidence>
<reference evidence="5" key="1">
    <citation type="journal article" date="2023" name="Comput. Struct. Biotechnol. J.">
        <title>Discovery of a novel marine Bacteroidetes with a rich repertoire of carbohydrate-active enzymes.</title>
        <authorList>
            <person name="Chen B."/>
            <person name="Liu G."/>
            <person name="Chen Q."/>
            <person name="Wang H."/>
            <person name="Liu L."/>
            <person name="Tang K."/>
        </authorList>
    </citation>
    <scope>NUCLEOTIDE SEQUENCE</scope>
    <source>
        <strain evidence="5">TK19036</strain>
    </source>
</reference>
<dbReference type="PANTHER" id="PTHR10196">
    <property type="entry name" value="SUGAR KINASE"/>
    <property type="match status" value="1"/>
</dbReference>
<evidence type="ECO:0000256" key="1">
    <source>
        <dbReference type="ARBA" id="ARBA00009156"/>
    </source>
</evidence>
<keyword evidence="2" id="KW-0808">Transferase</keyword>
<gene>
    <name evidence="5" type="ORF">K4G66_20915</name>
</gene>
<dbReference type="Gene3D" id="3.30.420.40">
    <property type="match status" value="2"/>
</dbReference>
<dbReference type="InterPro" id="IPR018484">
    <property type="entry name" value="FGGY_N"/>
</dbReference>
<evidence type="ECO:0000259" key="4">
    <source>
        <dbReference type="Pfam" id="PF00370"/>
    </source>
</evidence>
<sequence length="453" mass="52076">MKVKAIFDIGKTNKKFFLFDQEFNEVYKEYVTFNEIEDDDGYPCDDLAAIVSWIKSTLGKFMHSAKYELEAINFSTYGASLVHVDEEGTLLTPFYNYLKPYPNEVLEAFYQQYGDPWFMAQATSSPQLGMLNSGLQLYWLKQVKPEVFRRIRYSLHFPQYLSYVLTGRAYSEYTSIGCHTMLWDFTKSDYHSWVYAEGVDRVLAPLEVSDNYVDYPGTGITVGVGLHDSSAALLPYLRVNNDPFLLLSTGTWSIVINPFNYQPLSRDHLQQDCLNFLRTDGKPVRAARLFLGNEYTRQVEKLISHFGLSSSVHKNVAFNEELYHSLIDHYTRKFHFESIRREGENPSETRLDNFSNFEEAYHQLMIELVELQVNSIKLAVGDTVVRKLYIDGGFADNKIFIELLARELKGVDLLTTHTPLGSALGAVLMISKLVSDQHHLKKHFKDTKTLNSL</sequence>
<reference evidence="5" key="2">
    <citation type="journal article" date="2024" name="Antonie Van Leeuwenhoek">
        <title>Roseihalotalea indica gen. nov., sp. nov., a halophilic Bacteroidetes from mesopelagic Southwest Indian Ocean with higher carbohydrate metabolic potential.</title>
        <authorList>
            <person name="Chen B."/>
            <person name="Zhang M."/>
            <person name="Lin D."/>
            <person name="Ye J."/>
            <person name="Tang K."/>
        </authorList>
    </citation>
    <scope>NUCLEOTIDE SEQUENCE</scope>
    <source>
        <strain evidence="5">TK19036</strain>
    </source>
</reference>
<accession>A0AA49JEY1</accession>
<dbReference type="GO" id="GO:0005829">
    <property type="term" value="C:cytosol"/>
    <property type="evidence" value="ECO:0007669"/>
    <property type="project" value="TreeGrafter"/>
</dbReference>
<proteinExistence type="inferred from homology"/>
<dbReference type="EMBL" id="CP120682">
    <property type="protein sequence ID" value="WKN34839.1"/>
    <property type="molecule type" value="Genomic_DNA"/>
</dbReference>
<name>A0AA49JEY1_9BACT</name>
<feature type="domain" description="Carbohydrate kinase FGGY N-terminal" evidence="4">
    <location>
        <begin position="6"/>
        <end position="193"/>
    </location>
</feature>
<dbReference type="CDD" id="cd07772">
    <property type="entry name" value="ASKHA_NBD_FGGY_NaCK-like"/>
    <property type="match status" value="1"/>
</dbReference>
<comment type="similarity">
    <text evidence="1">Belongs to the FGGY kinase family.</text>
</comment>
<protein>
    <submittedName>
        <fullName evidence="5">FGGY family carbohydrate kinase</fullName>
    </submittedName>
</protein>
<evidence type="ECO:0000256" key="3">
    <source>
        <dbReference type="ARBA" id="ARBA00022777"/>
    </source>
</evidence>
<dbReference type="SUPFAM" id="SSF53067">
    <property type="entry name" value="Actin-like ATPase domain"/>
    <property type="match status" value="1"/>
</dbReference>
<dbReference type="GO" id="GO:0006071">
    <property type="term" value="P:glycerol metabolic process"/>
    <property type="evidence" value="ECO:0007669"/>
    <property type="project" value="TreeGrafter"/>
</dbReference>
<organism evidence="5">
    <name type="scientific">Roseihalotalea indica</name>
    <dbReference type="NCBI Taxonomy" id="2867963"/>
    <lineage>
        <taxon>Bacteria</taxon>
        <taxon>Pseudomonadati</taxon>
        <taxon>Bacteroidota</taxon>
        <taxon>Cytophagia</taxon>
        <taxon>Cytophagales</taxon>
        <taxon>Catalimonadaceae</taxon>
        <taxon>Roseihalotalea</taxon>
    </lineage>
</organism>
<dbReference type="InterPro" id="IPR043129">
    <property type="entry name" value="ATPase_NBD"/>
</dbReference>
<evidence type="ECO:0000256" key="2">
    <source>
        <dbReference type="ARBA" id="ARBA00022679"/>
    </source>
</evidence>
<dbReference type="AlphaFoldDB" id="A0AA49JEY1"/>